<evidence type="ECO:0000256" key="1">
    <source>
        <dbReference type="SAM" id="MobiDB-lite"/>
    </source>
</evidence>
<dbReference type="AlphaFoldDB" id="M2QB07"/>
<keyword evidence="4" id="KW-1185">Reference proteome</keyword>
<dbReference type="Pfam" id="PF13391">
    <property type="entry name" value="HNH_2"/>
    <property type="match status" value="1"/>
</dbReference>
<feature type="domain" description="HNH nuclease" evidence="2">
    <location>
        <begin position="127"/>
        <end position="196"/>
    </location>
</feature>
<dbReference type="HOGENOM" id="CLU_052992_0_0_1"/>
<accession>M2QB07</accession>
<feature type="region of interest" description="Disordered" evidence="1">
    <location>
        <begin position="298"/>
        <end position="333"/>
    </location>
</feature>
<dbReference type="Proteomes" id="UP000016930">
    <property type="component" value="Unassembled WGS sequence"/>
</dbReference>
<gene>
    <name evidence="3" type="ORF">CERSUDRAFT_125854</name>
</gene>
<reference evidence="3 4" key="1">
    <citation type="journal article" date="2012" name="Proc. Natl. Acad. Sci. U.S.A.">
        <title>Comparative genomics of Ceriporiopsis subvermispora and Phanerochaete chrysosporium provide insight into selective ligninolysis.</title>
        <authorList>
            <person name="Fernandez-Fueyo E."/>
            <person name="Ruiz-Duenas F.J."/>
            <person name="Ferreira P."/>
            <person name="Floudas D."/>
            <person name="Hibbett D.S."/>
            <person name="Canessa P."/>
            <person name="Larrondo L.F."/>
            <person name="James T.Y."/>
            <person name="Seelenfreund D."/>
            <person name="Lobos S."/>
            <person name="Polanco R."/>
            <person name="Tello M."/>
            <person name="Honda Y."/>
            <person name="Watanabe T."/>
            <person name="Watanabe T."/>
            <person name="Ryu J.S."/>
            <person name="Kubicek C.P."/>
            <person name="Schmoll M."/>
            <person name="Gaskell J."/>
            <person name="Hammel K.E."/>
            <person name="St John F.J."/>
            <person name="Vanden Wymelenberg A."/>
            <person name="Sabat G."/>
            <person name="Splinter BonDurant S."/>
            <person name="Syed K."/>
            <person name="Yadav J.S."/>
            <person name="Doddapaneni H."/>
            <person name="Subramanian V."/>
            <person name="Lavin J.L."/>
            <person name="Oguiza J.A."/>
            <person name="Perez G."/>
            <person name="Pisabarro A.G."/>
            <person name="Ramirez L."/>
            <person name="Santoyo F."/>
            <person name="Master E."/>
            <person name="Coutinho P.M."/>
            <person name="Henrissat B."/>
            <person name="Lombard V."/>
            <person name="Magnuson J.K."/>
            <person name="Kuees U."/>
            <person name="Hori C."/>
            <person name="Igarashi K."/>
            <person name="Samejima M."/>
            <person name="Held B.W."/>
            <person name="Barry K.W."/>
            <person name="LaButti K.M."/>
            <person name="Lapidus A."/>
            <person name="Lindquist E.A."/>
            <person name="Lucas S.M."/>
            <person name="Riley R."/>
            <person name="Salamov A.A."/>
            <person name="Hoffmeister D."/>
            <person name="Schwenk D."/>
            <person name="Hadar Y."/>
            <person name="Yarden O."/>
            <person name="de Vries R.P."/>
            <person name="Wiebenga A."/>
            <person name="Stenlid J."/>
            <person name="Eastwood D."/>
            <person name="Grigoriev I.V."/>
            <person name="Berka R.M."/>
            <person name="Blanchette R.A."/>
            <person name="Kersten P."/>
            <person name="Martinez A.T."/>
            <person name="Vicuna R."/>
            <person name="Cullen D."/>
        </authorList>
    </citation>
    <scope>NUCLEOTIDE SEQUENCE [LARGE SCALE GENOMIC DNA]</scope>
    <source>
        <strain evidence="3 4">B</strain>
    </source>
</reference>
<protein>
    <recommendedName>
        <fullName evidence="2">HNH nuclease domain-containing protein</fullName>
    </recommendedName>
</protein>
<dbReference type="OrthoDB" id="2803682at2759"/>
<evidence type="ECO:0000313" key="3">
    <source>
        <dbReference type="EMBL" id="EMD34178.1"/>
    </source>
</evidence>
<name>M2QB07_CERS8</name>
<sequence>MSSPPINDCPLPGHILLLLLPNREFGLHIPIQDALQLCTRPLKYLRYLAWVVLHLEGKITCNSVEVDEEKGTFEDQQTYRFEPGPLRSWDDARPINAEIADRRSSSATNSSRLHEFADNLRERDISCVFTGYTFAEAMHIVPFSKGNEWLERLVGGRFPGRSTNEGEDLGELDINHVSNGFLTFSGIHMCTDRRVAAVIVTPNRVLSCDDIPPSLPRLFERPTGIEYPTGIRYTFQWLHATGRSNDELRAVPNNSDAAFNSASEQRRPSPFLLECMYAATVVKFWGLHPDRLRMHPKFISAPPRKSRPSLGFKPTRSSDRSITIGKPNRFRQNSAGAMGVDMSILMTTAR</sequence>
<organism evidence="3 4">
    <name type="scientific">Ceriporiopsis subvermispora (strain B)</name>
    <name type="common">White-rot fungus</name>
    <name type="synonym">Gelatoporia subvermispora</name>
    <dbReference type="NCBI Taxonomy" id="914234"/>
    <lineage>
        <taxon>Eukaryota</taxon>
        <taxon>Fungi</taxon>
        <taxon>Dikarya</taxon>
        <taxon>Basidiomycota</taxon>
        <taxon>Agaricomycotina</taxon>
        <taxon>Agaricomycetes</taxon>
        <taxon>Polyporales</taxon>
        <taxon>Gelatoporiaceae</taxon>
        <taxon>Gelatoporia</taxon>
    </lineage>
</organism>
<evidence type="ECO:0000313" key="4">
    <source>
        <dbReference type="Proteomes" id="UP000016930"/>
    </source>
</evidence>
<proteinExistence type="predicted"/>
<dbReference type="InterPro" id="IPR003615">
    <property type="entry name" value="HNH_nuc"/>
</dbReference>
<dbReference type="EMBL" id="KB445804">
    <property type="protein sequence ID" value="EMD34178.1"/>
    <property type="molecule type" value="Genomic_DNA"/>
</dbReference>
<evidence type="ECO:0000259" key="2">
    <source>
        <dbReference type="Pfam" id="PF13391"/>
    </source>
</evidence>